<keyword evidence="4" id="KW-0804">Transcription</keyword>
<feature type="domain" description="OmpR/PhoB-type" evidence="6">
    <location>
        <begin position="10"/>
        <end position="112"/>
    </location>
</feature>
<dbReference type="PRINTS" id="PR00364">
    <property type="entry name" value="DISEASERSIST"/>
</dbReference>
<keyword evidence="2" id="KW-0805">Transcription regulation</keyword>
<evidence type="ECO:0000256" key="3">
    <source>
        <dbReference type="ARBA" id="ARBA00023125"/>
    </source>
</evidence>
<dbReference type="SUPFAM" id="SSF52540">
    <property type="entry name" value="P-loop containing nucleoside triphosphate hydrolases"/>
    <property type="match status" value="1"/>
</dbReference>
<dbReference type="CDD" id="cd15831">
    <property type="entry name" value="BTAD"/>
    <property type="match status" value="1"/>
</dbReference>
<feature type="DNA-binding region" description="OmpR/PhoB-type" evidence="5">
    <location>
        <begin position="10"/>
        <end position="112"/>
    </location>
</feature>
<dbReference type="InterPro" id="IPR016032">
    <property type="entry name" value="Sig_transdc_resp-reg_C-effctor"/>
</dbReference>
<dbReference type="InterPro" id="IPR005158">
    <property type="entry name" value="BTAD"/>
</dbReference>
<dbReference type="InterPro" id="IPR041664">
    <property type="entry name" value="AAA_16"/>
</dbReference>
<dbReference type="PROSITE" id="PS51755">
    <property type="entry name" value="OMPR_PHOB"/>
    <property type="match status" value="1"/>
</dbReference>
<dbReference type="Pfam" id="PF03704">
    <property type="entry name" value="BTAD"/>
    <property type="match status" value="1"/>
</dbReference>
<keyword evidence="8" id="KW-1185">Reference proteome</keyword>
<evidence type="ECO:0000256" key="2">
    <source>
        <dbReference type="ARBA" id="ARBA00023015"/>
    </source>
</evidence>
<dbReference type="Gene3D" id="3.40.50.300">
    <property type="entry name" value="P-loop containing nucleotide triphosphate hydrolases"/>
    <property type="match status" value="1"/>
</dbReference>
<dbReference type="PANTHER" id="PTHR35807">
    <property type="entry name" value="TRANSCRIPTIONAL REGULATOR REDD-RELATED"/>
    <property type="match status" value="1"/>
</dbReference>
<evidence type="ECO:0000259" key="6">
    <source>
        <dbReference type="PROSITE" id="PS51755"/>
    </source>
</evidence>
<reference evidence="7 8" key="1">
    <citation type="journal article" date="2015" name="Int. J. Syst. Evol. Microbiol.">
        <title>Amycolatopsis rhabdoformis sp. nov., an actinomycete isolated from a tropical forest soil.</title>
        <authorList>
            <person name="Souza W.R."/>
            <person name="Silva R.E."/>
            <person name="Goodfellow M."/>
            <person name="Busarakam K."/>
            <person name="Figueiro F.S."/>
            <person name="Ferreira D."/>
            <person name="Rodrigues-Filho E."/>
            <person name="Moraes L.A.B."/>
            <person name="Zucchi T.D."/>
        </authorList>
    </citation>
    <scope>NUCLEOTIDE SEQUENCE [LARGE SCALE GENOMIC DNA]</scope>
    <source>
        <strain evidence="7 8">NCIMB 14900</strain>
    </source>
</reference>
<dbReference type="InterPro" id="IPR051677">
    <property type="entry name" value="AfsR-DnrI-RedD_regulator"/>
</dbReference>
<dbReference type="Pfam" id="PF13191">
    <property type="entry name" value="AAA_16"/>
    <property type="match status" value="1"/>
</dbReference>
<sequence length="1006" mass="108880">MPDHGDLAAQAGKLLTSLAFRILGPLEVVAEGRAVPLGGPKPRLLLAALALQPNVVVSTEVLVEILWPGTAPRSAAANIRTYVHSLRRRLAETAPELGDRISSRASGYLLRAADEELDHVLFANHAAQARKMFERGDAEAALAALDKADALWRGEVLEGLPHDHGWGAAVARLTELRLSVQEQRLRARLELGRHGEAIAELRGLVTEHPLREELWQQLVTALRDGGRIAEAVEAYELAEHTLETELGARPGARLRELRATLVKPARVPELPAELAVVRPATELPICQLPLDLPDFTGREDVVEQLVTRLREHGETGRPAVVVLSGAPGVGKSAIAVRVAHAVRDAFTDGQLHVDLAGTSSSPRAPMGVLAELLRALGIPDAGLPRDLPERSALLRSRLAGKRMCVVLDDAGSAAQVRPLLPGTGACAVLVTSRVRLPDLDGAVAVDVDLLPEPEAARLLEGIVGAERVAAEPDNAAAILRQCGHLPLAIRVAGAKLTNRPSWSLRILADRLHDERRRLDELRVGDLAVRASVTLSYDLLPLSAAAAFRRLGALGPIQFPAWVVAAVLGRPSADDVLDVLVDAHLVELVASDATGQPRYRLHDLLRVYAAELAERDAPEKTRNATRRVLEGYLALAVAAAERMPIHFFGQYRDHAVPYPELPDGTDRLLADPAAWFAAERPTCVAAVTQAAQLGFDDLAWQLTAAFTPYFDLRGHQDDWYATHAVALAAARRAGAVRGEAMIQRNLGQIRLYQDSYAEAFVAYDAARELYERVGDAQGTGIALAGLGTILRIQGDNDLALERCHEASKLFAEAGDRHGEAVIRIAVGAVWMAQKCYAPAKRWFTDALELAAVIGDRHREAHALQRLGLLHQHEGNLGSAREHVTRAIAVFTDLGDDHCVGYANQNLGELCLHSGDFAHAQLLLVNSLSVHRRNGDRRSEAEVSQLLGELHSALSQPERSRTYSERALAIWRELSARPQQSALETQLETRLETPLDPAAGEGPRIVSA</sequence>
<dbReference type="SMART" id="SM01043">
    <property type="entry name" value="BTAD"/>
    <property type="match status" value="1"/>
</dbReference>
<dbReference type="SUPFAM" id="SSF46894">
    <property type="entry name" value="C-terminal effector domain of the bipartite response regulators"/>
    <property type="match status" value="1"/>
</dbReference>
<name>A0ABZ1I6N2_9PSEU</name>
<dbReference type="PANTHER" id="PTHR35807:SF1">
    <property type="entry name" value="TRANSCRIPTIONAL REGULATOR REDD"/>
    <property type="match status" value="1"/>
</dbReference>
<evidence type="ECO:0000256" key="1">
    <source>
        <dbReference type="ARBA" id="ARBA00005820"/>
    </source>
</evidence>
<dbReference type="Pfam" id="PF13424">
    <property type="entry name" value="TPR_12"/>
    <property type="match status" value="1"/>
</dbReference>
<evidence type="ECO:0000313" key="7">
    <source>
        <dbReference type="EMBL" id="WSE30043.1"/>
    </source>
</evidence>
<dbReference type="Proteomes" id="UP001330812">
    <property type="component" value="Chromosome"/>
</dbReference>
<gene>
    <name evidence="7" type="ORF">VSH64_45860</name>
</gene>
<evidence type="ECO:0000313" key="8">
    <source>
        <dbReference type="Proteomes" id="UP001330812"/>
    </source>
</evidence>
<organism evidence="7 8">
    <name type="scientific">Amycolatopsis rhabdoformis</name>
    <dbReference type="NCBI Taxonomy" id="1448059"/>
    <lineage>
        <taxon>Bacteria</taxon>
        <taxon>Bacillati</taxon>
        <taxon>Actinomycetota</taxon>
        <taxon>Actinomycetes</taxon>
        <taxon>Pseudonocardiales</taxon>
        <taxon>Pseudonocardiaceae</taxon>
        <taxon>Amycolatopsis</taxon>
    </lineage>
</organism>
<proteinExistence type="inferred from homology"/>
<dbReference type="Pfam" id="PF00486">
    <property type="entry name" value="Trans_reg_C"/>
    <property type="match status" value="1"/>
</dbReference>
<dbReference type="InterPro" id="IPR036388">
    <property type="entry name" value="WH-like_DNA-bd_sf"/>
</dbReference>
<keyword evidence="3 5" id="KW-0238">DNA-binding</keyword>
<accession>A0ABZ1I6N2</accession>
<protein>
    <submittedName>
        <fullName evidence="7">BTAD domain-containing putative transcriptional regulator</fullName>
    </submittedName>
</protein>
<dbReference type="InterPro" id="IPR019734">
    <property type="entry name" value="TPR_rpt"/>
</dbReference>
<dbReference type="RefSeq" id="WP_326569000.1">
    <property type="nucleotide sequence ID" value="NZ_CP142149.1"/>
</dbReference>
<dbReference type="EMBL" id="CP142149">
    <property type="protein sequence ID" value="WSE30043.1"/>
    <property type="molecule type" value="Genomic_DNA"/>
</dbReference>
<comment type="similarity">
    <text evidence="1">Belongs to the AfsR/DnrI/RedD regulatory family.</text>
</comment>
<dbReference type="InterPro" id="IPR027417">
    <property type="entry name" value="P-loop_NTPase"/>
</dbReference>
<dbReference type="SUPFAM" id="SSF48452">
    <property type="entry name" value="TPR-like"/>
    <property type="match status" value="2"/>
</dbReference>
<dbReference type="SMART" id="SM00862">
    <property type="entry name" value="Trans_reg_C"/>
    <property type="match status" value="1"/>
</dbReference>
<dbReference type="InterPro" id="IPR001867">
    <property type="entry name" value="OmpR/PhoB-type_DNA-bd"/>
</dbReference>
<dbReference type="InterPro" id="IPR011990">
    <property type="entry name" value="TPR-like_helical_dom_sf"/>
</dbReference>
<dbReference type="Gene3D" id="1.10.10.10">
    <property type="entry name" value="Winged helix-like DNA-binding domain superfamily/Winged helix DNA-binding domain"/>
    <property type="match status" value="1"/>
</dbReference>
<dbReference type="SMART" id="SM00028">
    <property type="entry name" value="TPR"/>
    <property type="match status" value="7"/>
</dbReference>
<evidence type="ECO:0000256" key="5">
    <source>
        <dbReference type="PROSITE-ProRule" id="PRU01091"/>
    </source>
</evidence>
<evidence type="ECO:0000256" key="4">
    <source>
        <dbReference type="ARBA" id="ARBA00023163"/>
    </source>
</evidence>
<dbReference type="Gene3D" id="1.25.40.10">
    <property type="entry name" value="Tetratricopeptide repeat domain"/>
    <property type="match status" value="2"/>
</dbReference>